<reference evidence="2 3" key="1">
    <citation type="submission" date="2020-08" db="EMBL/GenBank/DDBJ databases">
        <title>Bridging the membrane lipid divide: bacteria of the FCB group superphylum have the potential to synthesize archaeal ether lipids.</title>
        <authorList>
            <person name="Villanueva L."/>
            <person name="Von Meijenfeldt F.A.B."/>
            <person name="Westbye A.B."/>
            <person name="Yadav S."/>
            <person name="Hopmans E.C."/>
            <person name="Dutilh B.E."/>
            <person name="Sinninghe Damste J.S."/>
        </authorList>
    </citation>
    <scope>NUCLEOTIDE SEQUENCE [LARGE SCALE GENOMIC DNA]</scope>
    <source>
        <strain evidence="2">NIOZ-UU17</strain>
    </source>
</reference>
<dbReference type="NCBIfam" id="NF033441">
    <property type="entry name" value="BREX_BrxC"/>
    <property type="match status" value="1"/>
</dbReference>
<accession>A0A8J6NZ53</accession>
<gene>
    <name evidence="2" type="primary">brxC</name>
    <name evidence="2" type="ORF">H8D96_12300</name>
</gene>
<evidence type="ECO:0000313" key="3">
    <source>
        <dbReference type="Proteomes" id="UP000605201"/>
    </source>
</evidence>
<evidence type="ECO:0000313" key="2">
    <source>
        <dbReference type="EMBL" id="MBC8432684.1"/>
    </source>
</evidence>
<sequence>MKDQIRLLFRKPIDRTIEKVIDYYAQEDDRLSREVGEYEITDNIESCFRKFLDVFGEGVRGGQVTQVGIWVSGFYGSGKSSFTKYLGAALDPNRKVDGNLFLDLLCDRFPRNEIPAALRTISKRHPTAVVLLDLAAEQLAESAAETVSNVLYWKTLQWAGISKIKQIAAFELRLIETGKYEKFKKKHRETYEVHWDEIHNDTLIAPRNAGRIAPETARELFPSSQAFRDWLKLEVVRTVRDLAQQMIDVCRWKTGHDNILFLIDEAGQYVAPRGELILNFDGLARNLKELGKGKVWIAATGQQTLSEIVEKAAHNSEELNKLRDRFPISIHLDASDIREITHRRLLNKSAEGENRLAILFQDHGQSMVTHTRLSGTSLFKGDPEKDTFVRLYPFLPQHFDLLLELIRILARSTGGIGLRSAIRVIQDVLVDKSRVLGVDAEKMADREIGVLACVDDFYDTLRADIAKVLPHVIGCVEKTIRVFGADSLEVRVAKAVSALQPVETFPCTAENIAALLYRDFGSPPLLDHVREALRKLTAEKECGLIEDPQAGGYVFLSDAVKPMRDKRNGYAPTSGECARARIEVLKQGTADHAMFRVQPAARLENIKDVKSSVKLGKTPVIGGSEDMELRLEFVEPALWDGKRNEFLVSTNAQVELKNTVVLLVRNDDTVEDLLPEIVRSEKVLGDVDERSADHVVAQYLRSERRAAERNRELVAAAMEKTILDGIFIFRGKPTPVREAGKTMDAAVRNILSSSAKKVFPHYHLAKVRPSTDAAAKFLGVERMDRITGDLDPLRLVTKSRGAPRIDTSAPVLAEVLRIFQAKSAESGSGRLQGSYLQDIFSAPPYGWTKDTVRYLFAALLRAGDIEFHIPGAEGVVRTAGPKAVEGVKSTVVFNRIGISPRDSKLPPEALDRAARRLENLFADEVLPLEDHISRSVRRNVPDLLEKFGALPDRLRLLGLPGEDCCRRLLADAADLLKGDAGGAGAVLGGVECSLPNEITWARAVFDALAAGAEEDVRNARSVMYSMADLEQLFPGSTTDLLRLEDRIAADEVLSSERFHERLPELRGVIRGAVDRTEKQYADELTVFKNDLKRALNRVEAKPDWMKLLDEDREEVAVKLSCDLPATAEKSDPVRSLQTLLVRKRTLPGLIEELKAEIKHRRPDEPEPEPGSGDDAEPEDEEVVEADALMQSTVITSSEELDSWLASIREKLADLLKSNKRIRIKGRE</sequence>
<feature type="region of interest" description="Disordered" evidence="1">
    <location>
        <begin position="1156"/>
        <end position="1181"/>
    </location>
</feature>
<protein>
    <submittedName>
        <fullName evidence="2">BREX system P-loop protein BrxC</fullName>
    </submittedName>
</protein>
<dbReference type="AlphaFoldDB" id="A0A8J6NZ53"/>
<organism evidence="2 3">
    <name type="scientific">Candidatus Desulfatibia vada</name>
    <dbReference type="NCBI Taxonomy" id="2841696"/>
    <lineage>
        <taxon>Bacteria</taxon>
        <taxon>Pseudomonadati</taxon>
        <taxon>Thermodesulfobacteriota</taxon>
        <taxon>Desulfobacteria</taxon>
        <taxon>Desulfobacterales</taxon>
        <taxon>Desulfobacterales incertae sedis</taxon>
        <taxon>Candidatus Desulfatibia</taxon>
    </lineage>
</organism>
<dbReference type="Proteomes" id="UP000605201">
    <property type="component" value="Unassembled WGS sequence"/>
</dbReference>
<proteinExistence type="predicted"/>
<dbReference type="EMBL" id="JACNIG010000243">
    <property type="protein sequence ID" value="MBC8432684.1"/>
    <property type="molecule type" value="Genomic_DNA"/>
</dbReference>
<feature type="compositionally biased region" description="Acidic residues" evidence="1">
    <location>
        <begin position="1165"/>
        <end position="1181"/>
    </location>
</feature>
<name>A0A8J6NZ53_9BACT</name>
<evidence type="ECO:0000256" key="1">
    <source>
        <dbReference type="SAM" id="MobiDB-lite"/>
    </source>
</evidence>
<comment type="caution">
    <text evidence="2">The sequence shown here is derived from an EMBL/GenBank/DDBJ whole genome shotgun (WGS) entry which is preliminary data.</text>
</comment>
<dbReference type="InterPro" id="IPR047679">
    <property type="entry name" value="BREX_BrxC"/>
</dbReference>